<dbReference type="Proteomes" id="UP000011731">
    <property type="component" value="Unassembled WGS sequence"/>
</dbReference>
<dbReference type="RefSeq" id="WP_003936155.1">
    <property type="nucleotide sequence ID" value="NZ_AOEX01000032.1"/>
</dbReference>
<reference evidence="1 2" key="1">
    <citation type="journal article" date="2013" name="Genome Announc.">
        <title>Draft Genome Sequence of Rhodococcus ruber Strain BKS 20-38.</title>
        <authorList>
            <person name="Bala M."/>
            <person name="Kumar S."/>
            <person name="Raghava G.P."/>
            <person name="Mayilraj S."/>
        </authorList>
    </citation>
    <scope>NUCLEOTIDE SEQUENCE [LARGE SCALE GENOMIC DNA]</scope>
    <source>
        <strain evidence="1 2">BKS 20-38</strain>
    </source>
</reference>
<comment type="caution">
    <text evidence="1">The sequence shown here is derived from an EMBL/GenBank/DDBJ whole genome shotgun (WGS) entry which is preliminary data.</text>
</comment>
<sequence>MTTTAAELEREYIAGGDVTVTQIEKARRAEYAATLEAQRDANAATKAAQDALSATLSDFHVEYEAFISDDAFSHLSELYTDAVLVLAELSQAVSERVRAQVDLSNRAASLVAEATRLGVDTDLDPRFTGFSAHRSPVRDDAARWNPAIIKDVATVLDQVRHEAERGYLGDLNRVAPHRLLTDERRADYEAIAHEDGPAKVTKAKELLARRITDAQS</sequence>
<gene>
    <name evidence="1" type="ORF">G352_10287</name>
</gene>
<protein>
    <submittedName>
        <fullName evidence="1">Uncharacterized protein</fullName>
    </submittedName>
</protein>
<proteinExistence type="predicted"/>
<name>M2ZDK2_9NOCA</name>
<accession>M2ZDK2</accession>
<organism evidence="1 2">
    <name type="scientific">Rhodococcus ruber BKS 20-38</name>
    <dbReference type="NCBI Taxonomy" id="1278076"/>
    <lineage>
        <taxon>Bacteria</taxon>
        <taxon>Bacillati</taxon>
        <taxon>Actinomycetota</taxon>
        <taxon>Actinomycetes</taxon>
        <taxon>Mycobacteriales</taxon>
        <taxon>Nocardiaceae</taxon>
        <taxon>Rhodococcus</taxon>
    </lineage>
</organism>
<dbReference type="PATRIC" id="fig|1278076.4.peg.2144"/>
<evidence type="ECO:0000313" key="2">
    <source>
        <dbReference type="Proteomes" id="UP000011731"/>
    </source>
</evidence>
<dbReference type="AlphaFoldDB" id="M2ZDK2"/>
<evidence type="ECO:0000313" key="1">
    <source>
        <dbReference type="EMBL" id="EME65367.1"/>
    </source>
</evidence>
<keyword evidence="2" id="KW-1185">Reference proteome</keyword>
<dbReference type="EMBL" id="AOEX01000032">
    <property type="protein sequence ID" value="EME65367.1"/>
    <property type="molecule type" value="Genomic_DNA"/>
</dbReference>